<dbReference type="InterPro" id="IPR027417">
    <property type="entry name" value="P-loop_NTPase"/>
</dbReference>
<dbReference type="EMBL" id="BSXW01000357">
    <property type="protein sequence ID" value="GMF19870.1"/>
    <property type="molecule type" value="Genomic_DNA"/>
</dbReference>
<evidence type="ECO:0000313" key="7">
    <source>
        <dbReference type="EMBL" id="GMF19870.1"/>
    </source>
</evidence>
<evidence type="ECO:0000256" key="3">
    <source>
        <dbReference type="ARBA" id="ARBA00022989"/>
    </source>
</evidence>
<dbReference type="Pfam" id="PF00664">
    <property type="entry name" value="ABC_membrane"/>
    <property type="match status" value="1"/>
</dbReference>
<dbReference type="GO" id="GO:0005524">
    <property type="term" value="F:ATP binding"/>
    <property type="evidence" value="ECO:0007669"/>
    <property type="project" value="InterPro"/>
</dbReference>
<dbReference type="PANTHER" id="PTHR24222">
    <property type="entry name" value="ABC TRANSPORTER B FAMILY"/>
    <property type="match status" value="1"/>
</dbReference>
<protein>
    <submittedName>
        <fullName evidence="7">Unnamed protein product</fullName>
    </submittedName>
</protein>
<dbReference type="SUPFAM" id="SSF90123">
    <property type="entry name" value="ABC transporter transmembrane region"/>
    <property type="match status" value="1"/>
</dbReference>
<proteinExistence type="predicted"/>
<dbReference type="Proteomes" id="UP001165083">
    <property type="component" value="Unassembled WGS sequence"/>
</dbReference>
<dbReference type="Gene3D" id="3.40.50.300">
    <property type="entry name" value="P-loop containing nucleotide triphosphate hydrolases"/>
    <property type="match status" value="1"/>
</dbReference>
<dbReference type="PANTHER" id="PTHR24222:SF76">
    <property type="entry name" value="MYCOBACTIN IMPORT ATP-BINDING_PERMEASE PROTEIN IRTB"/>
    <property type="match status" value="1"/>
</dbReference>
<dbReference type="OrthoDB" id="6500128at2759"/>
<feature type="transmembrane region" description="Helical" evidence="5">
    <location>
        <begin position="42"/>
        <end position="61"/>
    </location>
</feature>
<dbReference type="GO" id="GO:0005886">
    <property type="term" value="C:plasma membrane"/>
    <property type="evidence" value="ECO:0007669"/>
    <property type="project" value="TreeGrafter"/>
</dbReference>
<dbReference type="PROSITE" id="PS50929">
    <property type="entry name" value="ABC_TM1F"/>
    <property type="match status" value="1"/>
</dbReference>
<evidence type="ECO:0000256" key="1">
    <source>
        <dbReference type="ARBA" id="ARBA00004141"/>
    </source>
</evidence>
<accession>A0A9W6TV35</accession>
<dbReference type="GO" id="GO:0140359">
    <property type="term" value="F:ABC-type transporter activity"/>
    <property type="evidence" value="ECO:0007669"/>
    <property type="project" value="InterPro"/>
</dbReference>
<gene>
    <name evidence="7" type="ORF">Plil01_000763900</name>
</gene>
<dbReference type="InterPro" id="IPR036640">
    <property type="entry name" value="ABC1_TM_sf"/>
</dbReference>
<evidence type="ECO:0000256" key="2">
    <source>
        <dbReference type="ARBA" id="ARBA00022692"/>
    </source>
</evidence>
<organism evidence="7 8">
    <name type="scientific">Phytophthora lilii</name>
    <dbReference type="NCBI Taxonomy" id="2077276"/>
    <lineage>
        <taxon>Eukaryota</taxon>
        <taxon>Sar</taxon>
        <taxon>Stramenopiles</taxon>
        <taxon>Oomycota</taxon>
        <taxon>Peronosporomycetes</taxon>
        <taxon>Peronosporales</taxon>
        <taxon>Peronosporaceae</taxon>
        <taxon>Phytophthora</taxon>
    </lineage>
</organism>
<feature type="domain" description="ABC transmembrane type-1" evidence="6">
    <location>
        <begin position="8"/>
        <end position="110"/>
    </location>
</feature>
<evidence type="ECO:0000256" key="5">
    <source>
        <dbReference type="SAM" id="Phobius"/>
    </source>
</evidence>
<evidence type="ECO:0000313" key="8">
    <source>
        <dbReference type="Proteomes" id="UP001165083"/>
    </source>
</evidence>
<dbReference type="InterPro" id="IPR039421">
    <property type="entry name" value="Type_1_exporter"/>
</dbReference>
<dbReference type="AlphaFoldDB" id="A0A9W6TV35"/>
<keyword evidence="2 5" id="KW-0812">Transmembrane</keyword>
<name>A0A9W6TV35_9STRA</name>
<sequence>MSGQYTLSLNAISQFVGKYNEALVMATNAGIKKGLTVGLGTGIMYFVVFCTYVCGMFYGAVRVAYDRLDGHSCEGSGCYDGGRVIVVFFSIINGAMVLGRAGPSVEAISSAKAAAFDVFYAIKNPSQINPLSTKGKVLDRVHGRIQLTDVTFVYPTRPDVQVLTIFFDNRSRRDNSPCGSQRKWKEHTSFSFGKILRSNKSLDGEDLRELNVRWLRQLS</sequence>
<dbReference type="Gene3D" id="1.20.1560.10">
    <property type="entry name" value="ABC transporter type 1, transmembrane domain"/>
    <property type="match status" value="1"/>
</dbReference>
<dbReference type="InterPro" id="IPR011527">
    <property type="entry name" value="ABC1_TM_dom"/>
</dbReference>
<comment type="subcellular location">
    <subcellularLocation>
        <location evidence="1">Membrane</location>
        <topology evidence="1">Multi-pass membrane protein</topology>
    </subcellularLocation>
</comment>
<keyword evidence="3 5" id="KW-1133">Transmembrane helix</keyword>
<evidence type="ECO:0000259" key="6">
    <source>
        <dbReference type="PROSITE" id="PS50929"/>
    </source>
</evidence>
<evidence type="ECO:0000256" key="4">
    <source>
        <dbReference type="ARBA" id="ARBA00023136"/>
    </source>
</evidence>
<keyword evidence="4 5" id="KW-0472">Membrane</keyword>
<reference evidence="7" key="1">
    <citation type="submission" date="2023-04" db="EMBL/GenBank/DDBJ databases">
        <title>Phytophthora lilii NBRC 32176.</title>
        <authorList>
            <person name="Ichikawa N."/>
            <person name="Sato H."/>
            <person name="Tonouchi N."/>
        </authorList>
    </citation>
    <scope>NUCLEOTIDE SEQUENCE</scope>
    <source>
        <strain evidence="7">NBRC 32176</strain>
    </source>
</reference>
<keyword evidence="8" id="KW-1185">Reference proteome</keyword>
<comment type="caution">
    <text evidence="7">The sequence shown here is derived from an EMBL/GenBank/DDBJ whole genome shotgun (WGS) entry which is preliminary data.</text>
</comment>